<feature type="transmembrane region" description="Helical" evidence="6">
    <location>
        <begin position="398"/>
        <end position="419"/>
    </location>
</feature>
<feature type="transmembrane region" description="Helical" evidence="6">
    <location>
        <begin position="106"/>
        <end position="128"/>
    </location>
</feature>
<accession>A0A6A5T4B8</accession>
<reference evidence="8" key="1">
    <citation type="journal article" date="2020" name="Stud. Mycol.">
        <title>101 Dothideomycetes genomes: a test case for predicting lifestyles and emergence of pathogens.</title>
        <authorList>
            <person name="Haridas S."/>
            <person name="Albert R."/>
            <person name="Binder M."/>
            <person name="Bloem J."/>
            <person name="Labutti K."/>
            <person name="Salamov A."/>
            <person name="Andreopoulos B."/>
            <person name="Baker S."/>
            <person name="Barry K."/>
            <person name="Bills G."/>
            <person name="Bluhm B."/>
            <person name="Cannon C."/>
            <person name="Castanera R."/>
            <person name="Culley D."/>
            <person name="Daum C."/>
            <person name="Ezra D."/>
            <person name="Gonzalez J."/>
            <person name="Henrissat B."/>
            <person name="Kuo A."/>
            <person name="Liang C."/>
            <person name="Lipzen A."/>
            <person name="Lutzoni F."/>
            <person name="Magnuson J."/>
            <person name="Mondo S."/>
            <person name="Nolan M."/>
            <person name="Ohm R."/>
            <person name="Pangilinan J."/>
            <person name="Park H.-J."/>
            <person name="Ramirez L."/>
            <person name="Alfaro M."/>
            <person name="Sun H."/>
            <person name="Tritt A."/>
            <person name="Yoshinaga Y."/>
            <person name="Zwiers L.-H."/>
            <person name="Turgeon B."/>
            <person name="Goodwin S."/>
            <person name="Spatafora J."/>
            <person name="Crous P."/>
            <person name="Grigoriev I."/>
        </authorList>
    </citation>
    <scope>NUCLEOTIDE SEQUENCE</scope>
    <source>
        <strain evidence="8">CBS 161.51</strain>
    </source>
</reference>
<keyword evidence="5 6" id="KW-0472">Membrane</keyword>
<feature type="transmembrane region" description="Helical" evidence="6">
    <location>
        <begin position="365"/>
        <end position="386"/>
    </location>
</feature>
<dbReference type="OrthoDB" id="2985014at2759"/>
<feature type="transmembrane region" description="Helical" evidence="6">
    <location>
        <begin position="134"/>
        <end position="155"/>
    </location>
</feature>
<evidence type="ECO:0000256" key="3">
    <source>
        <dbReference type="ARBA" id="ARBA00022692"/>
    </source>
</evidence>
<evidence type="ECO:0000256" key="6">
    <source>
        <dbReference type="SAM" id="Phobius"/>
    </source>
</evidence>
<keyword evidence="4 6" id="KW-1133">Transmembrane helix</keyword>
<evidence type="ECO:0000256" key="2">
    <source>
        <dbReference type="ARBA" id="ARBA00022448"/>
    </source>
</evidence>
<keyword evidence="2" id="KW-0813">Transport</keyword>
<feature type="transmembrane region" description="Helical" evidence="6">
    <location>
        <begin position="200"/>
        <end position="222"/>
    </location>
</feature>
<dbReference type="Gene3D" id="1.20.1250.20">
    <property type="entry name" value="MFS general substrate transporter like domains"/>
    <property type="match status" value="2"/>
</dbReference>
<dbReference type="PROSITE" id="PS50850">
    <property type="entry name" value="MFS"/>
    <property type="match status" value="1"/>
</dbReference>
<dbReference type="EMBL" id="ML976021">
    <property type="protein sequence ID" value="KAF1943917.1"/>
    <property type="molecule type" value="Genomic_DNA"/>
</dbReference>
<evidence type="ECO:0000313" key="8">
    <source>
        <dbReference type="EMBL" id="KAF1943917.1"/>
    </source>
</evidence>
<feature type="transmembrane region" description="Helical" evidence="6">
    <location>
        <begin position="314"/>
        <end position="332"/>
    </location>
</feature>
<keyword evidence="3 6" id="KW-0812">Transmembrane</keyword>
<comment type="subcellular location">
    <subcellularLocation>
        <location evidence="1">Membrane</location>
        <topology evidence="1">Multi-pass membrane protein</topology>
    </subcellularLocation>
</comment>
<dbReference type="InterPro" id="IPR020846">
    <property type="entry name" value="MFS_dom"/>
</dbReference>
<name>A0A6A5T4B8_9PLEO</name>
<proteinExistence type="predicted"/>
<evidence type="ECO:0000313" key="9">
    <source>
        <dbReference type="Proteomes" id="UP000800038"/>
    </source>
</evidence>
<feature type="transmembrane region" description="Helical" evidence="6">
    <location>
        <begin position="271"/>
        <end position="294"/>
    </location>
</feature>
<feature type="transmembrane region" description="Helical" evidence="6">
    <location>
        <begin position="431"/>
        <end position="451"/>
    </location>
</feature>
<dbReference type="AlphaFoldDB" id="A0A6A5T4B8"/>
<keyword evidence="9" id="KW-1185">Reference proteome</keyword>
<protein>
    <submittedName>
        <fullName evidence="8">Major facilitator superfamily protein</fullName>
    </submittedName>
</protein>
<evidence type="ECO:0000256" key="5">
    <source>
        <dbReference type="ARBA" id="ARBA00023136"/>
    </source>
</evidence>
<dbReference type="GO" id="GO:0022857">
    <property type="term" value="F:transmembrane transporter activity"/>
    <property type="evidence" value="ECO:0007669"/>
    <property type="project" value="InterPro"/>
</dbReference>
<organism evidence="8 9">
    <name type="scientific">Clathrospora elynae</name>
    <dbReference type="NCBI Taxonomy" id="706981"/>
    <lineage>
        <taxon>Eukaryota</taxon>
        <taxon>Fungi</taxon>
        <taxon>Dikarya</taxon>
        <taxon>Ascomycota</taxon>
        <taxon>Pezizomycotina</taxon>
        <taxon>Dothideomycetes</taxon>
        <taxon>Pleosporomycetidae</taxon>
        <taxon>Pleosporales</taxon>
        <taxon>Diademaceae</taxon>
        <taxon>Clathrospora</taxon>
    </lineage>
</organism>
<gene>
    <name evidence="8" type="ORF">EJ02DRAFT_420908</name>
</gene>
<dbReference type="InterPro" id="IPR011701">
    <property type="entry name" value="MFS"/>
</dbReference>
<dbReference type="FunFam" id="1.20.1250.20:FF:000013">
    <property type="entry name" value="MFS general substrate transporter"/>
    <property type="match status" value="1"/>
</dbReference>
<feature type="transmembrane region" description="Helical" evidence="6">
    <location>
        <begin position="167"/>
        <end position="188"/>
    </location>
</feature>
<dbReference type="SUPFAM" id="SSF103473">
    <property type="entry name" value="MFS general substrate transporter"/>
    <property type="match status" value="1"/>
</dbReference>
<feature type="transmembrane region" description="Helical" evidence="6">
    <location>
        <begin position="339"/>
        <end position="359"/>
    </location>
</feature>
<feature type="transmembrane region" description="Helical" evidence="6">
    <location>
        <begin position="76"/>
        <end position="94"/>
    </location>
</feature>
<dbReference type="Pfam" id="PF07690">
    <property type="entry name" value="MFS_1"/>
    <property type="match status" value="1"/>
</dbReference>
<dbReference type="GO" id="GO:0016020">
    <property type="term" value="C:membrane"/>
    <property type="evidence" value="ECO:0007669"/>
    <property type="project" value="UniProtKB-SubCell"/>
</dbReference>
<feature type="transmembrane region" description="Helical" evidence="6">
    <location>
        <begin position="37"/>
        <end position="56"/>
    </location>
</feature>
<feature type="domain" description="Major facilitator superfamily (MFS) profile" evidence="7">
    <location>
        <begin position="41"/>
        <end position="456"/>
    </location>
</feature>
<sequence length="491" mass="54375">MDQKDSVEIYQKVDLTNDVTNVNEAALKRERKLRTKIDLCVVPTVTLLYLMCFVDRSNIGNARLAGFEKDLGLKGYDYNTVLSIFYISYILFEIPATLCCKLIGPGWFLPLTTLGFGAMSVATAFVHTRAQACAVRFLLGIFEAGVMPGCAYYLSRWYKRSELTFRLGLWMTMAPLSGAFGGLMASGILKLKSFGSLHGWQMIFAIEGIITIGLSLVALITLTDRPETARWMTEEEKEIAVNRVKSERLNQAMLLDKIDMTKLKRGFSNPITLATSFIFMLNNITVLGISFFLPTIIRSIYPGRTTVQVQLLTVPPYILGAASTVLITTLSWRLNSRQTLIALTGPLVVVGYAIFLATMNPNIRYAAVFLSASTTFSLGAMTNAQVSANVLSDSARSVAIGTNAMFGYIGGLIATWTYLPSDSPRYFIGNGINLGCAATWTIVAVGAGIWMKYDNKKRDEREAGAHEEVAGLTQKEIQDLEWKHPEWRWKA</sequence>
<dbReference type="PANTHER" id="PTHR43791">
    <property type="entry name" value="PERMEASE-RELATED"/>
    <property type="match status" value="1"/>
</dbReference>
<dbReference type="FunFam" id="1.20.1250.20:FF:000034">
    <property type="entry name" value="MFS general substrate transporter"/>
    <property type="match status" value="1"/>
</dbReference>
<dbReference type="InterPro" id="IPR036259">
    <property type="entry name" value="MFS_trans_sf"/>
</dbReference>
<evidence type="ECO:0000256" key="1">
    <source>
        <dbReference type="ARBA" id="ARBA00004141"/>
    </source>
</evidence>
<evidence type="ECO:0000256" key="4">
    <source>
        <dbReference type="ARBA" id="ARBA00022989"/>
    </source>
</evidence>
<evidence type="ECO:0000259" key="7">
    <source>
        <dbReference type="PROSITE" id="PS50850"/>
    </source>
</evidence>
<dbReference type="PANTHER" id="PTHR43791:SF48">
    <property type="entry name" value="TRANSPORTER, PUTATIVE (AFU_ORTHOLOGUE AFUA_4G01000)-RELATED"/>
    <property type="match status" value="1"/>
</dbReference>
<dbReference type="Proteomes" id="UP000800038">
    <property type="component" value="Unassembled WGS sequence"/>
</dbReference>